<comment type="caution">
    <text evidence="1">The sequence shown here is derived from an EMBL/GenBank/DDBJ whole genome shotgun (WGS) entry which is preliminary data.</text>
</comment>
<proteinExistence type="predicted"/>
<accession>A0A0F9HZ14</accession>
<gene>
    <name evidence="1" type="ORF">LCGC14_1939960</name>
</gene>
<organism evidence="1">
    <name type="scientific">marine sediment metagenome</name>
    <dbReference type="NCBI Taxonomy" id="412755"/>
    <lineage>
        <taxon>unclassified sequences</taxon>
        <taxon>metagenomes</taxon>
        <taxon>ecological metagenomes</taxon>
    </lineage>
</organism>
<sequence>MVKKRIEDYFNTLNQKIFLKKDLDRILTAKRYSWKLRETINTENFITLLKENQLKEIKLPSPHYEKTYTRFSWGDEVSIYQLGLSLKSHSYLSHYTAMYLNGLTDQVSKTIYVNSEQSPKPYRNVSLGQERIDNAFNGKSRTSKYIFNYGEWNICILSGKNTNNLGVEKVKRSKNETLSVTNIERTLIDIAVRPVYSGGINKVQMVYQRAKDKISVKKLVAMLKKINYVYPYHQVIGFYMQRASFDESALDLLKKMDLKYDFYLDYKMKKKKYTKEWRLYYPNNL</sequence>
<dbReference type="EMBL" id="LAZR01020978">
    <property type="protein sequence ID" value="KKL86915.1"/>
    <property type="molecule type" value="Genomic_DNA"/>
</dbReference>
<dbReference type="AlphaFoldDB" id="A0A0F9HZ14"/>
<evidence type="ECO:0000313" key="1">
    <source>
        <dbReference type="EMBL" id="KKL86915.1"/>
    </source>
</evidence>
<name>A0A0F9HZ14_9ZZZZ</name>
<evidence type="ECO:0008006" key="2">
    <source>
        <dbReference type="Google" id="ProtNLM"/>
    </source>
</evidence>
<protein>
    <recommendedName>
        <fullName evidence="2">AbiEi antitoxin C-terminal domain-containing protein</fullName>
    </recommendedName>
</protein>
<reference evidence="1" key="1">
    <citation type="journal article" date="2015" name="Nature">
        <title>Complex archaea that bridge the gap between prokaryotes and eukaryotes.</title>
        <authorList>
            <person name="Spang A."/>
            <person name="Saw J.H."/>
            <person name="Jorgensen S.L."/>
            <person name="Zaremba-Niedzwiedzka K."/>
            <person name="Martijn J."/>
            <person name="Lind A.E."/>
            <person name="van Eijk R."/>
            <person name="Schleper C."/>
            <person name="Guy L."/>
            <person name="Ettema T.J."/>
        </authorList>
    </citation>
    <scope>NUCLEOTIDE SEQUENCE</scope>
</reference>